<feature type="compositionally biased region" description="Pro residues" evidence="1">
    <location>
        <begin position="340"/>
        <end position="349"/>
    </location>
</feature>
<protein>
    <submittedName>
        <fullName evidence="2">Uncharacterized protein</fullName>
    </submittedName>
</protein>
<sequence length="905" mass="93798">MGMDMCKGRVVTTIASSVRKGIGLRPNESSSSGRGNSSAGTLGLATSASMGHIGMTPSSSGSNSTATTAGGESQRALRHQTSGGNLAVAGRTMPRKGSLGAFPPPSPSAGVYGHAPSGARRKGSVGSHSRTPSLTSGIVLPPPPTNTSVTSLHNSSTVSLASGSPSGSNPNLSGSAGSPPIPPHAPPRGPPPPLVTVRTRQVAHGHRRSASASGPPVPPPPVRTASDGAAVMAEIHHQQQQHNATGQQQSQHHPLPSTPATAPAAIANRPFIPPPPPPPLLTVRSASNLNSNAPQSAGAKTHVSSGSGSTAKGSPVSAWGTGSNITPPLTAVSAQSRAASPPPPPPPPLSMSAVLRSRAGHPPSASSASASSASASTPSSARSAPPGFAWRYSGDGGTESPMTALTTPATSRESGDEQQLLQRKWIAAGSASGGSPLAQQQQYDQQLLQSPSSLSVRSPSSPQNKRERRKLVLHSPVGMEFGGDVDRERPLPEPPLTPPVHSHPLEDEGDGSNGPDSALDPPEDYGRGWLAALEGEVGEQEMDGVALSPPTFATADPEDFDPDDDMLDLDGGFLDDPNKTDTRVRAREERSPSPIRYARRSSVDVDMILSDSSDEEDEMSDLDRAPSRAADATSYDSPAPSIFNDARSTFSRARSTRSRRKRRNTRAAPPPVPLGSAAGMHRRARAHSADSSIIGLGDTGMAPSEMWRMEQAARAARAATPNMQPVPEMRYMYQAAAARLPASVPPPPALLLGRGSDGSSQYDSTSASISGHGHGSSESGLQYAAGGYYGTPSTSKSSLPALPEPPARRETVKLTKKERKERERADKEREKALRKSAVPVPHRTSFSLLRGGGGTANSSAEGLMMRGSTERVSSSSNGSDEAIRTTRATKPALFRSLYGDPVRGR</sequence>
<feature type="compositionally biased region" description="Pro residues" evidence="1">
    <location>
        <begin position="271"/>
        <end position="280"/>
    </location>
</feature>
<keyword evidence="3" id="KW-1185">Reference proteome</keyword>
<reference evidence="2 3" key="1">
    <citation type="journal article" date="2024" name="J Genomics">
        <title>Draft genome sequencing and assembly of Favolaschia claudopus CIRM-BRFM 2984 isolated from oak limbs.</title>
        <authorList>
            <person name="Navarro D."/>
            <person name="Drula E."/>
            <person name="Chaduli D."/>
            <person name="Cazenave R."/>
            <person name="Ahrendt S."/>
            <person name="Wang J."/>
            <person name="Lipzen A."/>
            <person name="Daum C."/>
            <person name="Barry K."/>
            <person name="Grigoriev I.V."/>
            <person name="Favel A."/>
            <person name="Rosso M.N."/>
            <person name="Martin F."/>
        </authorList>
    </citation>
    <scope>NUCLEOTIDE SEQUENCE [LARGE SCALE GENOMIC DNA]</scope>
    <source>
        <strain evidence="2 3">CIRM-BRFM 2984</strain>
    </source>
</reference>
<feature type="compositionally biased region" description="Polar residues" evidence="1">
    <location>
        <begin position="126"/>
        <end position="136"/>
    </location>
</feature>
<feature type="compositionally biased region" description="Low complexity" evidence="1">
    <location>
        <begin position="362"/>
        <end position="386"/>
    </location>
</feature>
<feature type="compositionally biased region" description="Low complexity" evidence="1">
    <location>
        <begin position="159"/>
        <end position="178"/>
    </location>
</feature>
<evidence type="ECO:0000313" key="3">
    <source>
        <dbReference type="Proteomes" id="UP001362999"/>
    </source>
</evidence>
<feature type="compositionally biased region" description="Acidic residues" evidence="1">
    <location>
        <begin position="556"/>
        <end position="568"/>
    </location>
</feature>
<gene>
    <name evidence="2" type="ORF">R3P38DRAFT_1290257</name>
</gene>
<proteinExistence type="predicted"/>
<feature type="compositionally biased region" description="Low complexity" evidence="1">
    <location>
        <begin position="764"/>
        <end position="780"/>
    </location>
</feature>
<evidence type="ECO:0000256" key="1">
    <source>
        <dbReference type="SAM" id="MobiDB-lite"/>
    </source>
</evidence>
<feature type="region of interest" description="Disordered" evidence="1">
    <location>
        <begin position="21"/>
        <end position="696"/>
    </location>
</feature>
<feature type="compositionally biased region" description="Basic and acidic residues" evidence="1">
    <location>
        <begin position="806"/>
        <end position="833"/>
    </location>
</feature>
<feature type="compositionally biased region" description="Polar residues" evidence="1">
    <location>
        <begin position="870"/>
        <end position="879"/>
    </location>
</feature>
<feature type="compositionally biased region" description="Low complexity" evidence="1">
    <location>
        <begin position="238"/>
        <end position="270"/>
    </location>
</feature>
<evidence type="ECO:0000313" key="2">
    <source>
        <dbReference type="EMBL" id="KAK7019109.1"/>
    </source>
</evidence>
<feature type="compositionally biased region" description="Polar residues" evidence="1">
    <location>
        <begin position="400"/>
        <end position="421"/>
    </location>
</feature>
<feature type="compositionally biased region" description="Pro residues" evidence="1">
    <location>
        <begin position="179"/>
        <end position="194"/>
    </location>
</feature>
<organism evidence="2 3">
    <name type="scientific">Favolaschia claudopus</name>
    <dbReference type="NCBI Taxonomy" id="2862362"/>
    <lineage>
        <taxon>Eukaryota</taxon>
        <taxon>Fungi</taxon>
        <taxon>Dikarya</taxon>
        <taxon>Basidiomycota</taxon>
        <taxon>Agaricomycotina</taxon>
        <taxon>Agaricomycetes</taxon>
        <taxon>Agaricomycetidae</taxon>
        <taxon>Agaricales</taxon>
        <taxon>Marasmiineae</taxon>
        <taxon>Mycenaceae</taxon>
        <taxon>Favolaschia</taxon>
    </lineage>
</organism>
<feature type="compositionally biased region" description="Polar residues" evidence="1">
    <location>
        <begin position="302"/>
        <end position="312"/>
    </location>
</feature>
<feature type="compositionally biased region" description="Low complexity" evidence="1">
    <location>
        <begin position="54"/>
        <end position="73"/>
    </location>
</feature>
<feature type="region of interest" description="Disordered" evidence="1">
    <location>
        <begin position="748"/>
        <end position="905"/>
    </location>
</feature>
<feature type="compositionally biased region" description="Polar residues" evidence="1">
    <location>
        <begin position="320"/>
        <end position="338"/>
    </location>
</feature>
<name>A0AAW0B2W5_9AGAR</name>
<dbReference type="EMBL" id="JAWWNJ010000045">
    <property type="protein sequence ID" value="KAK7019109.1"/>
    <property type="molecule type" value="Genomic_DNA"/>
</dbReference>
<accession>A0AAW0B2W5</accession>
<feature type="compositionally biased region" description="Polar residues" evidence="1">
    <location>
        <begin position="284"/>
        <end position="295"/>
    </location>
</feature>
<comment type="caution">
    <text evidence="2">The sequence shown here is derived from an EMBL/GenBank/DDBJ whole genome shotgun (WGS) entry which is preliminary data.</text>
</comment>
<feature type="compositionally biased region" description="Basic residues" evidence="1">
    <location>
        <begin position="654"/>
        <end position="665"/>
    </location>
</feature>
<dbReference type="AlphaFoldDB" id="A0AAW0B2W5"/>
<feature type="compositionally biased region" description="Basic and acidic residues" evidence="1">
    <location>
        <begin position="576"/>
        <end position="591"/>
    </location>
</feature>
<feature type="compositionally biased region" description="Low complexity" evidence="1">
    <location>
        <begin position="29"/>
        <end position="40"/>
    </location>
</feature>
<feature type="compositionally biased region" description="Polar residues" evidence="1">
    <location>
        <begin position="146"/>
        <end position="158"/>
    </location>
</feature>
<feature type="compositionally biased region" description="Low complexity" evidence="1">
    <location>
        <begin position="427"/>
        <end position="463"/>
    </location>
</feature>
<dbReference type="Proteomes" id="UP001362999">
    <property type="component" value="Unassembled WGS sequence"/>
</dbReference>